<evidence type="ECO:0000313" key="2">
    <source>
        <dbReference type="EMBL" id="CAF1412955.1"/>
    </source>
</evidence>
<proteinExistence type="predicted"/>
<keyword evidence="4" id="KW-1185">Reference proteome</keyword>
<dbReference type="Proteomes" id="UP000663828">
    <property type="component" value="Unassembled WGS sequence"/>
</dbReference>
<feature type="transmembrane region" description="Helical" evidence="1">
    <location>
        <begin position="255"/>
        <end position="277"/>
    </location>
</feature>
<dbReference type="EMBL" id="CAJNOR010010797">
    <property type="protein sequence ID" value="CAF1656740.1"/>
    <property type="molecule type" value="Genomic_DNA"/>
</dbReference>
<comment type="caution">
    <text evidence="3">The sequence shown here is derived from an EMBL/GenBank/DDBJ whole genome shotgun (WGS) entry which is preliminary data.</text>
</comment>
<dbReference type="Proteomes" id="UP000663852">
    <property type="component" value="Unassembled WGS sequence"/>
</dbReference>
<sequence length="304" mass="35382">MKQFLILTTRYIKRFEGPRKNFQELSIFTFQALYAFCQLTNRTVSERLTQFLSNQYVSTTVTPENLFQSQIQTSVRQFNSSIINDFVRSLDLIKNTTQINGLHSALMTNYDFYMASGTTQLYMNSCIHSECDCHISPTCVEPLSIINKYGHVPFYIPGLYYGCYIIEALLQSTLECFYNKTCIATIRYIYYNNLNVSMIALDSSSKTRYSVKSTIKELLDQLMIEEWNPSWSYENYYNECQPIECTYIHETKNGIVYIITALFGLVGGLITVLKIVVPRLVKFIRWIIRKWRKKITPQMSTVGT</sequence>
<keyword evidence="1" id="KW-0812">Transmembrane</keyword>
<dbReference type="AlphaFoldDB" id="A0A816F208"/>
<dbReference type="EMBL" id="CAJNOJ010000351">
    <property type="protein sequence ID" value="CAF1412955.1"/>
    <property type="molecule type" value="Genomic_DNA"/>
</dbReference>
<name>A0A816F208_ADIRI</name>
<organism evidence="3 4">
    <name type="scientific">Adineta ricciae</name>
    <name type="common">Rotifer</name>
    <dbReference type="NCBI Taxonomy" id="249248"/>
    <lineage>
        <taxon>Eukaryota</taxon>
        <taxon>Metazoa</taxon>
        <taxon>Spiralia</taxon>
        <taxon>Gnathifera</taxon>
        <taxon>Rotifera</taxon>
        <taxon>Eurotatoria</taxon>
        <taxon>Bdelloidea</taxon>
        <taxon>Adinetida</taxon>
        <taxon>Adinetidae</taxon>
        <taxon>Adineta</taxon>
    </lineage>
</organism>
<protein>
    <submittedName>
        <fullName evidence="3">Uncharacterized protein</fullName>
    </submittedName>
</protein>
<dbReference type="OrthoDB" id="10011400at2759"/>
<gene>
    <name evidence="2" type="ORF">EDS130_LOCUS36871</name>
    <name evidence="3" type="ORF">XAT740_LOCUS56057</name>
</gene>
<keyword evidence="1" id="KW-1133">Transmembrane helix</keyword>
<keyword evidence="1" id="KW-0472">Membrane</keyword>
<evidence type="ECO:0000313" key="4">
    <source>
        <dbReference type="Proteomes" id="UP000663828"/>
    </source>
</evidence>
<accession>A0A816F208</accession>
<evidence type="ECO:0000313" key="3">
    <source>
        <dbReference type="EMBL" id="CAF1656740.1"/>
    </source>
</evidence>
<evidence type="ECO:0000256" key="1">
    <source>
        <dbReference type="SAM" id="Phobius"/>
    </source>
</evidence>
<reference evidence="3" key="1">
    <citation type="submission" date="2021-02" db="EMBL/GenBank/DDBJ databases">
        <authorList>
            <person name="Nowell W R."/>
        </authorList>
    </citation>
    <scope>NUCLEOTIDE SEQUENCE</scope>
</reference>